<dbReference type="GO" id="GO:0004674">
    <property type="term" value="F:protein serine/threonine kinase activity"/>
    <property type="evidence" value="ECO:0007669"/>
    <property type="project" value="TreeGrafter"/>
</dbReference>
<dbReference type="Proteomes" id="UP000230066">
    <property type="component" value="Unassembled WGS sequence"/>
</dbReference>
<dbReference type="Pfam" id="PF00069">
    <property type="entry name" value="Pkinase"/>
    <property type="match status" value="2"/>
</dbReference>
<evidence type="ECO:0000259" key="3">
    <source>
        <dbReference type="PROSITE" id="PS50011"/>
    </source>
</evidence>
<dbReference type="InterPro" id="IPR011009">
    <property type="entry name" value="Kinase-like_dom_sf"/>
</dbReference>
<keyword evidence="5" id="KW-1185">Reference proteome</keyword>
<evidence type="ECO:0000256" key="2">
    <source>
        <dbReference type="ARBA" id="ARBA00022840"/>
    </source>
</evidence>
<gene>
    <name evidence="4" type="ORF">D915_004720</name>
</gene>
<dbReference type="SUPFAM" id="SSF56112">
    <property type="entry name" value="Protein kinase-like (PK-like)"/>
    <property type="match status" value="1"/>
</dbReference>
<dbReference type="Gene3D" id="1.10.510.10">
    <property type="entry name" value="Transferase(Phosphotransferase) domain 1"/>
    <property type="match status" value="1"/>
</dbReference>
<feature type="domain" description="Protein kinase" evidence="3">
    <location>
        <begin position="18"/>
        <end position="308"/>
    </location>
</feature>
<sequence length="717" mass="82103">MPYNMQGLQHIISELHNYEGFEQLKGGIQGTSYKMQSRTTDARFILKMIECRDRSHAVMLFKELISFRKFRHAYVPRICDAFISMDHKTSAVYLNTVRPFIEAPSLSELLEMRCKKRTFDKATVHRVFGCILDVMKSLYSLGMLHMNLHPNNVFIHGSTAYLTDVFCPNLISYTRGMDVFELCFDHLYDPALLGTQPIECPPVQVTKRKPPRNIQWCAPEVIKFQYTEKSDVWSLGCLIRLMMYVKHLAYEELNSILTKLKTNPKAVYFPPEQLTDEDKIFDGVLYQMTEVEPEKRPSLKELEENPMVTNLLEQTNPDEIARAKRRLVTTDSRPLPMEVGESAMRDYLLHNWRHERCAEAATVWFAEHSCFDKSWLPPHMAHVLFGILDLHGANNNIVYSSLIILIHLVKLGQSITNLSPLENMDKTPRLTTNGTILKRWENDDLPLILATMKQHPEELRIQRAGLQLFGEILGSTHPNITVEVVQLYLQSHKHIFEHFSEIGVMNHLIVLLQCKRVPLIHLALEFLWKFCIYPPNAQQALDNKAFEIATAMMRKYPDNIQLFASGPLLILAVANLDAAQAHFAGVRDLVVMLLQGLLRFRRCPNTIWNISLALNAVITNSENAALQFVGGYPRTSEDGFDVLCSLYKSYHDNTSVIEALMRIVNAVMRYDDIILARMNSNDAVRSMLDEIASRFISHKILVTTAQAGLKKLTALQS</sequence>
<dbReference type="SUPFAM" id="SSF48371">
    <property type="entry name" value="ARM repeat"/>
    <property type="match status" value="1"/>
</dbReference>
<dbReference type="CDD" id="cd00180">
    <property type="entry name" value="PKc"/>
    <property type="match status" value="1"/>
</dbReference>
<dbReference type="InterPro" id="IPR016024">
    <property type="entry name" value="ARM-type_fold"/>
</dbReference>
<evidence type="ECO:0000313" key="4">
    <source>
        <dbReference type="EMBL" id="THD24560.1"/>
    </source>
</evidence>
<reference evidence="4" key="1">
    <citation type="submission" date="2019-03" db="EMBL/GenBank/DDBJ databases">
        <title>Improved annotation for the trematode Fasciola hepatica.</title>
        <authorList>
            <person name="Choi Y.-J."/>
            <person name="Martin J."/>
            <person name="Mitreva M."/>
        </authorList>
    </citation>
    <scope>NUCLEOTIDE SEQUENCE [LARGE SCALE GENOMIC DNA]</scope>
</reference>
<dbReference type="EMBL" id="JXXN02001539">
    <property type="protein sequence ID" value="THD24560.1"/>
    <property type="molecule type" value="Genomic_DNA"/>
</dbReference>
<keyword evidence="2" id="KW-0067">ATP-binding</keyword>
<dbReference type="InterPro" id="IPR011989">
    <property type="entry name" value="ARM-like"/>
</dbReference>
<evidence type="ECO:0000313" key="5">
    <source>
        <dbReference type="Proteomes" id="UP000230066"/>
    </source>
</evidence>
<dbReference type="PROSITE" id="PS50011">
    <property type="entry name" value="PROTEIN_KINASE_DOM"/>
    <property type="match status" value="1"/>
</dbReference>
<dbReference type="PANTHER" id="PTHR24363">
    <property type="entry name" value="SERINE/THREONINE PROTEIN KINASE"/>
    <property type="match status" value="1"/>
</dbReference>
<dbReference type="InterPro" id="IPR000719">
    <property type="entry name" value="Prot_kinase_dom"/>
</dbReference>
<dbReference type="GO" id="GO:0005524">
    <property type="term" value="F:ATP binding"/>
    <property type="evidence" value="ECO:0007669"/>
    <property type="project" value="UniProtKB-KW"/>
</dbReference>
<keyword evidence="1" id="KW-0547">Nucleotide-binding</keyword>
<dbReference type="AlphaFoldDB" id="A0A4E0S1F4"/>
<proteinExistence type="predicted"/>
<dbReference type="Gene3D" id="1.25.10.10">
    <property type="entry name" value="Leucine-rich Repeat Variant"/>
    <property type="match status" value="1"/>
</dbReference>
<organism evidence="4 5">
    <name type="scientific">Fasciola hepatica</name>
    <name type="common">Liver fluke</name>
    <dbReference type="NCBI Taxonomy" id="6192"/>
    <lineage>
        <taxon>Eukaryota</taxon>
        <taxon>Metazoa</taxon>
        <taxon>Spiralia</taxon>
        <taxon>Lophotrochozoa</taxon>
        <taxon>Platyhelminthes</taxon>
        <taxon>Trematoda</taxon>
        <taxon>Digenea</taxon>
        <taxon>Plagiorchiida</taxon>
        <taxon>Echinostomata</taxon>
        <taxon>Echinostomatoidea</taxon>
        <taxon>Fasciolidae</taxon>
        <taxon>Fasciola</taxon>
    </lineage>
</organism>
<name>A0A4E0S1F4_FASHE</name>
<comment type="caution">
    <text evidence="4">The sequence shown here is derived from an EMBL/GenBank/DDBJ whole genome shotgun (WGS) entry which is preliminary data.</text>
</comment>
<protein>
    <recommendedName>
        <fullName evidence="3">Protein kinase domain-containing protein</fullName>
    </recommendedName>
</protein>
<dbReference type="SMART" id="SM00220">
    <property type="entry name" value="S_TKc"/>
    <property type="match status" value="1"/>
</dbReference>
<accession>A0A4E0S1F4</accession>
<dbReference type="PANTHER" id="PTHR24363:SF6">
    <property type="entry name" value="SH3 DOMAIN BINDING KINASE FAMILY, MEMBER 3"/>
    <property type="match status" value="1"/>
</dbReference>
<evidence type="ECO:0000256" key="1">
    <source>
        <dbReference type="ARBA" id="ARBA00022741"/>
    </source>
</evidence>